<reference evidence="3 4" key="1">
    <citation type="submission" date="2023-03" db="EMBL/GenBank/DDBJ databases">
        <title>Genome insight into feeding habits of ladybird beetles.</title>
        <authorList>
            <person name="Li H.-S."/>
            <person name="Huang Y.-H."/>
            <person name="Pang H."/>
        </authorList>
    </citation>
    <scope>NUCLEOTIDE SEQUENCE [LARGE SCALE GENOMIC DNA]</scope>
    <source>
        <strain evidence="3">SYSU_2023b</strain>
        <tissue evidence="3">Whole body</tissue>
    </source>
</reference>
<dbReference type="InterPro" id="IPR040219">
    <property type="entry name" value="KIAA1143-like"/>
</dbReference>
<gene>
    <name evidence="3" type="ORF">WA026_020187</name>
</gene>
<protein>
    <recommendedName>
        <fullName evidence="2">DUF4604 domain-containing protein</fullName>
    </recommendedName>
</protein>
<keyword evidence="4" id="KW-1185">Reference proteome</keyword>
<evidence type="ECO:0000313" key="3">
    <source>
        <dbReference type="EMBL" id="KAK9877972.1"/>
    </source>
</evidence>
<dbReference type="AlphaFoldDB" id="A0AAW1UB74"/>
<comment type="caution">
    <text evidence="3">The sequence shown here is derived from an EMBL/GenBank/DDBJ whole genome shotgun (WGS) entry which is preliminary data.</text>
</comment>
<organism evidence="3 4">
    <name type="scientific">Henosepilachna vigintioctopunctata</name>
    <dbReference type="NCBI Taxonomy" id="420089"/>
    <lineage>
        <taxon>Eukaryota</taxon>
        <taxon>Metazoa</taxon>
        <taxon>Ecdysozoa</taxon>
        <taxon>Arthropoda</taxon>
        <taxon>Hexapoda</taxon>
        <taxon>Insecta</taxon>
        <taxon>Pterygota</taxon>
        <taxon>Neoptera</taxon>
        <taxon>Endopterygota</taxon>
        <taxon>Coleoptera</taxon>
        <taxon>Polyphaga</taxon>
        <taxon>Cucujiformia</taxon>
        <taxon>Coccinelloidea</taxon>
        <taxon>Coccinellidae</taxon>
        <taxon>Epilachninae</taxon>
        <taxon>Epilachnini</taxon>
        <taxon>Henosepilachna</taxon>
    </lineage>
</organism>
<proteinExistence type="predicted"/>
<dbReference type="PANTHER" id="PTHR31195">
    <property type="entry name" value="GEO02494P1"/>
    <property type="match status" value="1"/>
</dbReference>
<dbReference type="PANTHER" id="PTHR31195:SF2">
    <property type="entry name" value="GEO02494P1"/>
    <property type="match status" value="1"/>
</dbReference>
<dbReference type="EMBL" id="JARQZJ010000044">
    <property type="protein sequence ID" value="KAK9877972.1"/>
    <property type="molecule type" value="Genomic_DNA"/>
</dbReference>
<feature type="compositionally biased region" description="Low complexity" evidence="1">
    <location>
        <begin position="95"/>
        <end position="106"/>
    </location>
</feature>
<feature type="domain" description="DUF4604" evidence="2">
    <location>
        <begin position="4"/>
        <end position="136"/>
    </location>
</feature>
<name>A0AAW1UB74_9CUCU</name>
<accession>A0AAW1UB74</accession>
<feature type="compositionally biased region" description="Basic and acidic residues" evidence="1">
    <location>
        <begin position="69"/>
        <end position="78"/>
    </location>
</feature>
<evidence type="ECO:0000259" key="2">
    <source>
        <dbReference type="Pfam" id="PF15377"/>
    </source>
</evidence>
<dbReference type="InterPro" id="IPR027911">
    <property type="entry name" value="DUF4604"/>
</dbReference>
<feature type="region of interest" description="Disordered" evidence="1">
    <location>
        <begin position="41"/>
        <end position="141"/>
    </location>
</feature>
<feature type="compositionally biased region" description="Acidic residues" evidence="1">
    <location>
        <begin position="45"/>
        <end position="54"/>
    </location>
</feature>
<dbReference type="Proteomes" id="UP001431783">
    <property type="component" value="Unassembled WGS sequence"/>
</dbReference>
<evidence type="ECO:0000313" key="4">
    <source>
        <dbReference type="Proteomes" id="UP001431783"/>
    </source>
</evidence>
<evidence type="ECO:0000256" key="1">
    <source>
        <dbReference type="SAM" id="MobiDB-lite"/>
    </source>
</evidence>
<dbReference type="Pfam" id="PF15377">
    <property type="entry name" value="DUF4604"/>
    <property type="match status" value="1"/>
</dbReference>
<sequence>MSNKHITYIKPKEPNFLREIKKQAGYKEGPTVDTKREQLELADDRDFEDNEEEQPTVVVLKSGDLTAEEATREKEQLNREAASAPADLSKPIIFKAPSKTESSKTSAKSKKRLGHDSAERKTKKVKNNRLLSFDEEQSDEN</sequence>